<reference evidence="1" key="2">
    <citation type="journal article" date="2015" name="Data Brief">
        <title>Shoot transcriptome of the giant reed, Arundo donax.</title>
        <authorList>
            <person name="Barrero R.A."/>
            <person name="Guerrero F.D."/>
            <person name="Moolhuijzen P."/>
            <person name="Goolsby J.A."/>
            <person name="Tidwell J."/>
            <person name="Bellgard S.E."/>
            <person name="Bellgard M.I."/>
        </authorList>
    </citation>
    <scope>NUCLEOTIDE SEQUENCE</scope>
    <source>
        <tissue evidence="1">Shoot tissue taken approximately 20 cm above the soil surface</tissue>
    </source>
</reference>
<protein>
    <submittedName>
        <fullName evidence="1">Uncharacterized protein</fullName>
    </submittedName>
</protein>
<dbReference type="EMBL" id="GBRH01250756">
    <property type="protein sequence ID" value="JAD47139.1"/>
    <property type="molecule type" value="Transcribed_RNA"/>
</dbReference>
<proteinExistence type="predicted"/>
<evidence type="ECO:0000313" key="1">
    <source>
        <dbReference type="EMBL" id="JAD47139.1"/>
    </source>
</evidence>
<dbReference type="AlphaFoldDB" id="A0A0A9A665"/>
<sequence length="49" mass="5736">MHAHTSKRHVTIKCNVDSQDFLSSSAISQREHPQKRTMKIIFISKEIRN</sequence>
<name>A0A0A9A665_ARUDO</name>
<reference evidence="1" key="1">
    <citation type="submission" date="2014-09" db="EMBL/GenBank/DDBJ databases">
        <authorList>
            <person name="Magalhaes I.L.F."/>
            <person name="Oliveira U."/>
            <person name="Santos F.R."/>
            <person name="Vidigal T.H.D.A."/>
            <person name="Brescovit A.D."/>
            <person name="Santos A.J."/>
        </authorList>
    </citation>
    <scope>NUCLEOTIDE SEQUENCE</scope>
    <source>
        <tissue evidence="1">Shoot tissue taken approximately 20 cm above the soil surface</tissue>
    </source>
</reference>
<organism evidence="1">
    <name type="scientific">Arundo donax</name>
    <name type="common">Giant reed</name>
    <name type="synonym">Donax arundinaceus</name>
    <dbReference type="NCBI Taxonomy" id="35708"/>
    <lineage>
        <taxon>Eukaryota</taxon>
        <taxon>Viridiplantae</taxon>
        <taxon>Streptophyta</taxon>
        <taxon>Embryophyta</taxon>
        <taxon>Tracheophyta</taxon>
        <taxon>Spermatophyta</taxon>
        <taxon>Magnoliopsida</taxon>
        <taxon>Liliopsida</taxon>
        <taxon>Poales</taxon>
        <taxon>Poaceae</taxon>
        <taxon>PACMAD clade</taxon>
        <taxon>Arundinoideae</taxon>
        <taxon>Arundineae</taxon>
        <taxon>Arundo</taxon>
    </lineage>
</organism>
<accession>A0A0A9A665</accession>